<proteinExistence type="predicted"/>
<dbReference type="Proteomes" id="UP000805614">
    <property type="component" value="Unassembled WGS sequence"/>
</dbReference>
<feature type="signal peptide" evidence="3">
    <location>
        <begin position="1"/>
        <end position="25"/>
    </location>
</feature>
<sequence length="217" mass="21327">MSRSTDMARLRTAATALVAAPSSVAAVTAVTVHSAVGPVPAFRLAALAGALTLLALIAALSQETLRSWISHRAEQRRAAAEAHAIRTLFMAATGGPARTAEDARQKRRDARAFAQAIGLTNVGPTSLGDAMQITRGRAPESAAAPSGGPCAGGPCAGGQGGSGPCAGGQGAGGQGAGGQGDGRPRRRGAVATATGLDLPAVAADRPVRSVPPVTGEA</sequence>
<dbReference type="RefSeq" id="WP_187243950.1">
    <property type="nucleotide sequence ID" value="NZ_BAAAOK010000027.1"/>
</dbReference>
<keyword evidence="5" id="KW-1185">Reference proteome</keyword>
<organism evidence="4 5">
    <name type="scientific">Actinomadura alba</name>
    <dbReference type="NCBI Taxonomy" id="406431"/>
    <lineage>
        <taxon>Bacteria</taxon>
        <taxon>Bacillati</taxon>
        <taxon>Actinomycetota</taxon>
        <taxon>Actinomycetes</taxon>
        <taxon>Streptosporangiales</taxon>
        <taxon>Thermomonosporaceae</taxon>
        <taxon>Actinomadura</taxon>
    </lineage>
</organism>
<feature type="transmembrane region" description="Helical" evidence="2">
    <location>
        <begin position="41"/>
        <end position="60"/>
    </location>
</feature>
<reference evidence="4 5" key="1">
    <citation type="submission" date="2020-06" db="EMBL/GenBank/DDBJ databases">
        <title>Actinomadura xiongansis sp. nov., isolated from soil of Baiyangdian.</title>
        <authorList>
            <person name="Zhang X."/>
        </authorList>
    </citation>
    <scope>NUCLEOTIDE SEQUENCE [LARGE SCALE GENOMIC DNA]</scope>
    <source>
        <strain evidence="4 5">HBUM206468</strain>
    </source>
</reference>
<keyword evidence="2" id="KW-0472">Membrane</keyword>
<dbReference type="EMBL" id="JABVEC010000010">
    <property type="protein sequence ID" value="MBC6466941.1"/>
    <property type="molecule type" value="Genomic_DNA"/>
</dbReference>
<keyword evidence="2" id="KW-1133">Transmembrane helix</keyword>
<evidence type="ECO:0000256" key="1">
    <source>
        <dbReference type="SAM" id="MobiDB-lite"/>
    </source>
</evidence>
<evidence type="ECO:0000256" key="2">
    <source>
        <dbReference type="SAM" id="Phobius"/>
    </source>
</evidence>
<evidence type="ECO:0000256" key="3">
    <source>
        <dbReference type="SAM" id="SignalP"/>
    </source>
</evidence>
<protein>
    <submittedName>
        <fullName evidence="4">Uncharacterized protein</fullName>
    </submittedName>
</protein>
<gene>
    <name evidence="4" type="ORF">HKK74_15735</name>
</gene>
<accession>A0ABR7LQ47</accession>
<evidence type="ECO:0000313" key="5">
    <source>
        <dbReference type="Proteomes" id="UP000805614"/>
    </source>
</evidence>
<keyword evidence="3" id="KW-0732">Signal</keyword>
<feature type="compositionally biased region" description="Gly residues" evidence="1">
    <location>
        <begin position="158"/>
        <end position="181"/>
    </location>
</feature>
<feature type="chain" id="PRO_5045321179" evidence="3">
    <location>
        <begin position="26"/>
        <end position="217"/>
    </location>
</feature>
<comment type="caution">
    <text evidence="4">The sequence shown here is derived from an EMBL/GenBank/DDBJ whole genome shotgun (WGS) entry which is preliminary data.</text>
</comment>
<feature type="region of interest" description="Disordered" evidence="1">
    <location>
        <begin position="158"/>
        <end position="217"/>
    </location>
</feature>
<name>A0ABR7LQ47_9ACTN</name>
<keyword evidence="2" id="KW-0812">Transmembrane</keyword>
<evidence type="ECO:0000313" key="4">
    <source>
        <dbReference type="EMBL" id="MBC6466941.1"/>
    </source>
</evidence>